<accession>A0A7Y9R3A0</accession>
<dbReference type="InterPro" id="IPR046373">
    <property type="entry name" value="Acyl-CoA_Oxase/DH_mid-dom_sf"/>
</dbReference>
<name>A0A7Y9R3A0_9BURK</name>
<dbReference type="Gene3D" id="2.40.110.10">
    <property type="entry name" value="Butyryl-CoA Dehydrogenase, subunit A, domain 2"/>
    <property type="match status" value="1"/>
</dbReference>
<evidence type="ECO:0000259" key="4">
    <source>
        <dbReference type="Pfam" id="PF02771"/>
    </source>
</evidence>
<reference evidence="5 6" key="1">
    <citation type="submission" date="2020-07" db="EMBL/GenBank/DDBJ databases">
        <title>Genomic Encyclopedia of Archaeal and Bacterial Type Strains, Phase II (KMG-II): from individual species to whole genera.</title>
        <authorList>
            <person name="Goeker M."/>
        </authorList>
    </citation>
    <scope>NUCLEOTIDE SEQUENCE [LARGE SCALE GENOMIC DNA]</scope>
    <source>
        <strain evidence="5 6">DSM 21226</strain>
    </source>
</reference>
<evidence type="ECO:0000313" key="6">
    <source>
        <dbReference type="Proteomes" id="UP000518288"/>
    </source>
</evidence>
<dbReference type="GO" id="GO:0050660">
    <property type="term" value="F:flavin adenine dinucleotide binding"/>
    <property type="evidence" value="ECO:0007669"/>
    <property type="project" value="InterPro"/>
</dbReference>
<dbReference type="SUPFAM" id="SSF56645">
    <property type="entry name" value="Acyl-CoA dehydrogenase NM domain-like"/>
    <property type="match status" value="1"/>
</dbReference>
<evidence type="ECO:0000256" key="1">
    <source>
        <dbReference type="ARBA" id="ARBA00022630"/>
    </source>
</evidence>
<dbReference type="RefSeq" id="WP_179631894.1">
    <property type="nucleotide sequence ID" value="NZ_JACCFH010000001.1"/>
</dbReference>
<evidence type="ECO:0000256" key="2">
    <source>
        <dbReference type="ARBA" id="ARBA00022827"/>
    </source>
</evidence>
<dbReference type="PANTHER" id="PTHR43884:SF20">
    <property type="entry name" value="ACYL-COA DEHYDROGENASE FADE28"/>
    <property type="match status" value="1"/>
</dbReference>
<dbReference type="Gene3D" id="1.10.540.10">
    <property type="entry name" value="Acyl-CoA dehydrogenase/oxidase, N-terminal domain"/>
    <property type="match status" value="1"/>
</dbReference>
<comment type="caution">
    <text evidence="5">The sequence shown here is derived from an EMBL/GenBank/DDBJ whole genome shotgun (WGS) entry which is preliminary data.</text>
</comment>
<dbReference type="GO" id="GO:0003995">
    <property type="term" value="F:acyl-CoA dehydrogenase activity"/>
    <property type="evidence" value="ECO:0007669"/>
    <property type="project" value="TreeGrafter"/>
</dbReference>
<protein>
    <submittedName>
        <fullName evidence="5">Alkylation response protein AidB-like acyl-CoA dehydrogenase</fullName>
    </submittedName>
</protein>
<evidence type="ECO:0000313" key="5">
    <source>
        <dbReference type="EMBL" id="NYG34733.1"/>
    </source>
</evidence>
<proteinExistence type="predicted"/>
<dbReference type="InterPro" id="IPR037069">
    <property type="entry name" value="AcylCoA_DH/ox_N_sf"/>
</dbReference>
<keyword evidence="1" id="KW-0285">Flavoprotein</keyword>
<dbReference type="InterPro" id="IPR013786">
    <property type="entry name" value="AcylCoA_DH/ox_N"/>
</dbReference>
<feature type="domain" description="Acyl-CoA dehydrogenase/oxidase N-terminal" evidence="4">
    <location>
        <begin position="31"/>
        <end position="102"/>
    </location>
</feature>
<dbReference type="AlphaFoldDB" id="A0A7Y9R3A0"/>
<dbReference type="EMBL" id="JACCFH010000001">
    <property type="protein sequence ID" value="NYG34733.1"/>
    <property type="molecule type" value="Genomic_DNA"/>
</dbReference>
<gene>
    <name evidence="5" type="ORF">BDD16_003719</name>
</gene>
<keyword evidence="2" id="KW-0274">FAD</keyword>
<sequence>MHGLMPRSAALHAPPHHPHPNVQGDLWLGWIAAQGLTGLALPVSAGGVGGTLADLTQAMAALARCAPGAARVLWAQRLCIEQLHQASNRAVAEHLLPDLIAGHRAGACLLPDAQRIPLAGRRRDRAWRLYGSLGSVTNLQWAGHVLVAPVHFEDDQRTVVLLSGDQDGIRRGPDHDGAHWHGTRTARLDVEGVFFRDDEILDSEADALDARVLAVRQALCAGLDTAP</sequence>
<organism evidence="5 6">
    <name type="scientific">Sphaerotilus montanus</name>
    <dbReference type="NCBI Taxonomy" id="522889"/>
    <lineage>
        <taxon>Bacteria</taxon>
        <taxon>Pseudomonadati</taxon>
        <taxon>Pseudomonadota</taxon>
        <taxon>Betaproteobacteria</taxon>
        <taxon>Burkholderiales</taxon>
        <taxon>Sphaerotilaceae</taxon>
        <taxon>Sphaerotilus</taxon>
    </lineage>
</organism>
<keyword evidence="3" id="KW-0560">Oxidoreductase</keyword>
<dbReference type="Proteomes" id="UP000518288">
    <property type="component" value="Unassembled WGS sequence"/>
</dbReference>
<evidence type="ECO:0000256" key="3">
    <source>
        <dbReference type="ARBA" id="ARBA00023002"/>
    </source>
</evidence>
<keyword evidence="6" id="KW-1185">Reference proteome</keyword>
<dbReference type="InterPro" id="IPR009100">
    <property type="entry name" value="AcylCoA_DH/oxidase_NM_dom_sf"/>
</dbReference>
<dbReference type="PANTHER" id="PTHR43884">
    <property type="entry name" value="ACYL-COA DEHYDROGENASE"/>
    <property type="match status" value="1"/>
</dbReference>
<dbReference type="Pfam" id="PF02771">
    <property type="entry name" value="Acyl-CoA_dh_N"/>
    <property type="match status" value="1"/>
</dbReference>